<dbReference type="SUPFAM" id="SSF48371">
    <property type="entry name" value="ARM repeat"/>
    <property type="match status" value="1"/>
</dbReference>
<gene>
    <name evidence="7" type="ORF">B0H16DRAFT_1277285</name>
</gene>
<dbReference type="GO" id="GO:0005737">
    <property type="term" value="C:cytoplasm"/>
    <property type="evidence" value="ECO:0007669"/>
    <property type="project" value="UniProtKB-SubCell"/>
</dbReference>
<organism evidence="7 8">
    <name type="scientific">Mycena metata</name>
    <dbReference type="NCBI Taxonomy" id="1033252"/>
    <lineage>
        <taxon>Eukaryota</taxon>
        <taxon>Fungi</taxon>
        <taxon>Dikarya</taxon>
        <taxon>Basidiomycota</taxon>
        <taxon>Agaricomycotina</taxon>
        <taxon>Agaricomycetes</taxon>
        <taxon>Agaricomycetidae</taxon>
        <taxon>Agaricales</taxon>
        <taxon>Marasmiineae</taxon>
        <taxon>Mycenaceae</taxon>
        <taxon>Mycena</taxon>
    </lineage>
</organism>
<feature type="region of interest" description="Disordered" evidence="6">
    <location>
        <begin position="1"/>
        <end position="21"/>
    </location>
</feature>
<proteinExistence type="predicted"/>
<keyword evidence="5" id="KW-0653">Protein transport</keyword>
<evidence type="ECO:0000256" key="5">
    <source>
        <dbReference type="ARBA" id="ARBA00022927"/>
    </source>
</evidence>
<evidence type="ECO:0000313" key="7">
    <source>
        <dbReference type="EMBL" id="KAJ7764368.1"/>
    </source>
</evidence>
<evidence type="ECO:0000256" key="1">
    <source>
        <dbReference type="ARBA" id="ARBA00004496"/>
    </source>
</evidence>
<feature type="non-terminal residue" evidence="7">
    <location>
        <position position="85"/>
    </location>
</feature>
<dbReference type="AlphaFoldDB" id="A0AAD7JJZ1"/>
<keyword evidence="8" id="KW-1185">Reference proteome</keyword>
<reference evidence="7" key="1">
    <citation type="submission" date="2023-03" db="EMBL/GenBank/DDBJ databases">
        <title>Massive genome expansion in bonnet fungi (Mycena s.s.) driven by repeated elements and novel gene families across ecological guilds.</title>
        <authorList>
            <consortium name="Lawrence Berkeley National Laboratory"/>
            <person name="Harder C.B."/>
            <person name="Miyauchi S."/>
            <person name="Viragh M."/>
            <person name="Kuo A."/>
            <person name="Thoen E."/>
            <person name="Andreopoulos B."/>
            <person name="Lu D."/>
            <person name="Skrede I."/>
            <person name="Drula E."/>
            <person name="Henrissat B."/>
            <person name="Morin E."/>
            <person name="Kohler A."/>
            <person name="Barry K."/>
            <person name="LaButti K."/>
            <person name="Morin E."/>
            <person name="Salamov A."/>
            <person name="Lipzen A."/>
            <person name="Mereny Z."/>
            <person name="Hegedus B."/>
            <person name="Baldrian P."/>
            <person name="Stursova M."/>
            <person name="Weitz H."/>
            <person name="Taylor A."/>
            <person name="Grigoriev I.V."/>
            <person name="Nagy L.G."/>
            <person name="Martin F."/>
            <person name="Kauserud H."/>
        </authorList>
    </citation>
    <scope>NUCLEOTIDE SEQUENCE</scope>
    <source>
        <strain evidence="7">CBHHK182m</strain>
    </source>
</reference>
<dbReference type="InterPro" id="IPR016024">
    <property type="entry name" value="ARM-type_fold"/>
</dbReference>
<name>A0AAD7JJZ1_9AGAR</name>
<evidence type="ECO:0000313" key="8">
    <source>
        <dbReference type="Proteomes" id="UP001215598"/>
    </source>
</evidence>
<dbReference type="Proteomes" id="UP001215598">
    <property type="component" value="Unassembled WGS sequence"/>
</dbReference>
<evidence type="ECO:0000256" key="3">
    <source>
        <dbReference type="ARBA" id="ARBA00022490"/>
    </source>
</evidence>
<evidence type="ECO:0000256" key="4">
    <source>
        <dbReference type="ARBA" id="ARBA00022737"/>
    </source>
</evidence>
<keyword evidence="3" id="KW-0963">Cytoplasm</keyword>
<dbReference type="InterPro" id="IPR011989">
    <property type="entry name" value="ARM-like"/>
</dbReference>
<dbReference type="PANTHER" id="PTHR10527">
    <property type="entry name" value="IMPORTIN BETA"/>
    <property type="match status" value="1"/>
</dbReference>
<accession>A0AAD7JJZ1</accession>
<evidence type="ECO:0000256" key="2">
    <source>
        <dbReference type="ARBA" id="ARBA00022448"/>
    </source>
</evidence>
<dbReference type="EMBL" id="JARKIB010000028">
    <property type="protein sequence ID" value="KAJ7764368.1"/>
    <property type="molecule type" value="Genomic_DNA"/>
</dbReference>
<dbReference type="Gene3D" id="1.25.10.10">
    <property type="entry name" value="Leucine-rich Repeat Variant"/>
    <property type="match status" value="1"/>
</dbReference>
<protein>
    <submittedName>
        <fullName evidence="7">Uncharacterized protein</fullName>
    </submittedName>
</protein>
<keyword evidence="2" id="KW-0813">Transport</keyword>
<feature type="non-terminal residue" evidence="7">
    <location>
        <position position="1"/>
    </location>
</feature>
<keyword evidence="4" id="KW-0677">Repeat</keyword>
<sequence>LDSNFDSNQAQEYGETPETESKNFAKIALPEIVPVLLHLLTQQEELAEEDEWNLSMAAGTCLSLLAGAVQDSVVPAVIPFIEAHI</sequence>
<comment type="caution">
    <text evidence="7">The sequence shown here is derived from an EMBL/GenBank/DDBJ whole genome shotgun (WGS) entry which is preliminary data.</text>
</comment>
<comment type="subcellular location">
    <subcellularLocation>
        <location evidence="1">Cytoplasm</location>
    </subcellularLocation>
</comment>
<evidence type="ECO:0000256" key="6">
    <source>
        <dbReference type="SAM" id="MobiDB-lite"/>
    </source>
</evidence>
<feature type="compositionally biased region" description="Polar residues" evidence="6">
    <location>
        <begin position="1"/>
        <end position="11"/>
    </location>
</feature>
<dbReference type="InterPro" id="IPR040122">
    <property type="entry name" value="Importin_beta"/>
</dbReference>
<dbReference type="GO" id="GO:0006606">
    <property type="term" value="P:protein import into nucleus"/>
    <property type="evidence" value="ECO:0007669"/>
    <property type="project" value="InterPro"/>
</dbReference>